<evidence type="ECO:0000313" key="3">
    <source>
        <dbReference type="EMBL" id="AVL27459.1"/>
    </source>
</evidence>
<organism evidence="3">
    <name type="scientific">Anthoceros agrestis</name>
    <dbReference type="NCBI Taxonomy" id="41834"/>
    <lineage>
        <taxon>Eukaryota</taxon>
        <taxon>Viridiplantae</taxon>
        <taxon>Streptophyta</taxon>
        <taxon>Embryophyta</taxon>
        <taxon>Anthocerotophyta</taxon>
        <taxon>Anthocerotopsida</taxon>
        <taxon>Anthocerotidae</taxon>
        <taxon>Anthocerotales</taxon>
        <taxon>Anthocerotaceae</taxon>
        <taxon>Anthoceros</taxon>
    </lineage>
</organism>
<dbReference type="Gene3D" id="1.10.600.10">
    <property type="entry name" value="Farnesyl Diphosphate Synthase"/>
    <property type="match status" value="1"/>
</dbReference>
<dbReference type="InterPro" id="IPR024652">
    <property type="entry name" value="Trichodiene_synth"/>
</dbReference>
<evidence type="ECO:0000256" key="1">
    <source>
        <dbReference type="ARBA" id="ARBA00007946"/>
    </source>
</evidence>
<protein>
    <submittedName>
        <fullName evidence="3">Terpine synthase-like protein MTPSL5</fullName>
    </submittedName>
</protein>
<dbReference type="EMBL" id="MF417644">
    <property type="protein sequence ID" value="AVL27459.1"/>
    <property type="molecule type" value="mRNA"/>
</dbReference>
<dbReference type="GO" id="GO:0016838">
    <property type="term" value="F:carbon-oxygen lyase activity, acting on phosphates"/>
    <property type="evidence" value="ECO:0007669"/>
    <property type="project" value="InterPro"/>
</dbReference>
<dbReference type="InterPro" id="IPR008949">
    <property type="entry name" value="Isoprenoid_synthase_dom_sf"/>
</dbReference>
<sequence>MDQYGLTASMRCVMISTSSSIWPTTRAVAFQQQGAAISLVSRLPYAFCSTLKHKAQATSVSLSVSVRCQGGVITSAKPAPVARPVIKVDEGGGTVMNTNVLTPVYMDFLQRLSFVNSRESSYPEQDTVTARLTAICGSYLPERYISLGATMGHIVYSYHPVDLQVKIGHFTALLLMVDDLAGSLTGVARERYLEDMRLFQMKFTNPEGYATRYPGRGDLHEVLEKYIHYLKTDLNPFFPTDLRLQTLMIKSVLDFMEGNLQEQHYEEHPIEYTADMPLLPRFLRYKSGMSEPYAHFCIMHTMSSGSASQDEHFFYNSLYPMVPDLVDVFDFGNDVMSFYKEIQNGEDSIGILNHSRIHNLTPLQSLRDSMETVIHSRTRLMALADRTGSEEMKERIVSLFQEYLIWHVTNKRYRLDEILS</sequence>
<dbReference type="Pfam" id="PF06330">
    <property type="entry name" value="TRI5"/>
    <property type="match status" value="1"/>
</dbReference>
<keyword evidence="2" id="KW-0456">Lyase</keyword>
<proteinExistence type="evidence at transcript level"/>
<evidence type="ECO:0000256" key="2">
    <source>
        <dbReference type="ARBA" id="ARBA00023239"/>
    </source>
</evidence>
<accession>A0A2P1ED51</accession>
<comment type="similarity">
    <text evidence="1">Belongs to the trichodiene synthase family.</text>
</comment>
<dbReference type="SUPFAM" id="SSF48576">
    <property type="entry name" value="Terpenoid synthases"/>
    <property type="match status" value="1"/>
</dbReference>
<reference evidence="3" key="1">
    <citation type="journal article" date="2018" name="Phytochemistry">
        <title>Biochemical characterization of microbial type terpene synthases in two closely related species of hornworts, Anthoceros punctatus and Anthoceros agrestis.</title>
        <authorList>
            <person name="Xiong W."/>
            <person name="Fu J."/>
            <person name="Kollner T.G."/>
            <person name="Chen X."/>
            <person name="Jia Q."/>
            <person name="Guo H."/>
            <person name="Qian P."/>
            <person name="Guo H."/>
            <person name="Wu G."/>
            <person name="Chen F."/>
        </authorList>
    </citation>
    <scope>NUCLEOTIDE SEQUENCE</scope>
</reference>
<name>A0A2P1ED51_9EMBR</name>
<gene>
    <name evidence="3" type="primary">MTPSL5</name>
</gene>
<dbReference type="AlphaFoldDB" id="A0A2P1ED51"/>